<dbReference type="InterPro" id="IPR004971">
    <property type="entry name" value="mRNA_G-N7_MeTrfase_dom"/>
</dbReference>
<feature type="domain" description="MRNA cap 0 methyltransferase" evidence="13">
    <location>
        <begin position="44"/>
        <end position="368"/>
    </location>
</feature>
<dbReference type="EC" id="2.1.1.56" evidence="2"/>
<dbReference type="Gene3D" id="3.40.50.150">
    <property type="entry name" value="Vaccinia Virus protein VP39"/>
    <property type="match status" value="1"/>
</dbReference>
<evidence type="ECO:0000256" key="4">
    <source>
        <dbReference type="ARBA" id="ARBA00022664"/>
    </source>
</evidence>
<accession>A0ABD0LFQ4</accession>
<feature type="site" description="mRNA cap binding" evidence="12">
    <location>
        <position position="87"/>
    </location>
</feature>
<organism evidence="14 15">
    <name type="scientific">Batillaria attramentaria</name>
    <dbReference type="NCBI Taxonomy" id="370345"/>
    <lineage>
        <taxon>Eukaryota</taxon>
        <taxon>Metazoa</taxon>
        <taxon>Spiralia</taxon>
        <taxon>Lophotrochozoa</taxon>
        <taxon>Mollusca</taxon>
        <taxon>Gastropoda</taxon>
        <taxon>Caenogastropoda</taxon>
        <taxon>Sorbeoconcha</taxon>
        <taxon>Cerithioidea</taxon>
        <taxon>Batillariidae</taxon>
        <taxon>Batillaria</taxon>
    </lineage>
</organism>
<evidence type="ECO:0000259" key="13">
    <source>
        <dbReference type="PROSITE" id="PS51562"/>
    </source>
</evidence>
<evidence type="ECO:0000256" key="2">
    <source>
        <dbReference type="ARBA" id="ARBA00011926"/>
    </source>
</evidence>
<dbReference type="PANTHER" id="PTHR12189:SF2">
    <property type="entry name" value="MRNA CAP GUANINE-N7 METHYLTRANSFERASE"/>
    <property type="match status" value="1"/>
</dbReference>
<keyword evidence="7" id="KW-0694">RNA-binding</keyword>
<feature type="binding site" evidence="11">
    <location>
        <position position="144"/>
    </location>
    <ligand>
        <name>S-adenosyl-L-methionine</name>
        <dbReference type="ChEBI" id="CHEBI:59789"/>
    </ligand>
</feature>
<evidence type="ECO:0000313" key="14">
    <source>
        <dbReference type="EMBL" id="KAK7498088.1"/>
    </source>
</evidence>
<dbReference type="AlphaFoldDB" id="A0ABD0LFQ4"/>
<feature type="binding site" evidence="11">
    <location>
        <position position="84"/>
    </location>
    <ligand>
        <name>S-adenosyl-L-methionine</name>
        <dbReference type="ChEBI" id="CHEBI:59789"/>
    </ligand>
</feature>
<evidence type="ECO:0000256" key="7">
    <source>
        <dbReference type="ARBA" id="ARBA00022884"/>
    </source>
</evidence>
<dbReference type="SUPFAM" id="SSF53335">
    <property type="entry name" value="S-adenosyl-L-methionine-dependent methyltransferases"/>
    <property type="match status" value="1"/>
</dbReference>
<evidence type="ECO:0000256" key="5">
    <source>
        <dbReference type="ARBA" id="ARBA00022679"/>
    </source>
</evidence>
<feature type="binding site" evidence="11">
    <location>
        <position position="172"/>
    </location>
    <ligand>
        <name>S-adenosyl-L-methionine</name>
        <dbReference type="ChEBI" id="CHEBI:59789"/>
    </ligand>
</feature>
<reference evidence="14 15" key="1">
    <citation type="journal article" date="2023" name="Sci. Data">
        <title>Genome assembly of the Korean intertidal mud-creeper Batillaria attramentaria.</title>
        <authorList>
            <person name="Patra A.K."/>
            <person name="Ho P.T."/>
            <person name="Jun S."/>
            <person name="Lee S.J."/>
            <person name="Kim Y."/>
            <person name="Won Y.J."/>
        </authorList>
    </citation>
    <scope>NUCLEOTIDE SEQUENCE [LARGE SCALE GENOMIC DNA]</scope>
    <source>
        <strain evidence="14">Wonlab-2016</strain>
    </source>
</reference>
<evidence type="ECO:0000256" key="8">
    <source>
        <dbReference type="ARBA" id="ARBA00023042"/>
    </source>
</evidence>
<feature type="binding site" evidence="11">
    <location>
        <position position="57"/>
    </location>
    <ligand>
        <name>S-adenosyl-L-methionine</name>
        <dbReference type="ChEBI" id="CHEBI:59789"/>
    </ligand>
</feature>
<feature type="non-terminal residue" evidence="14">
    <location>
        <position position="1"/>
    </location>
</feature>
<feature type="site" description="mRNA cap binding" evidence="12">
    <location>
        <position position="255"/>
    </location>
</feature>
<comment type="catalytic activity">
    <reaction evidence="10">
        <text>a 5'-end (5'-triphosphoguanosine)-ribonucleoside in mRNA + S-adenosyl-L-methionine = a 5'-end (N(7)-methyl 5'-triphosphoguanosine)-ribonucleoside in mRNA + S-adenosyl-L-homocysteine</text>
        <dbReference type="Rhea" id="RHEA:67008"/>
        <dbReference type="Rhea" id="RHEA-COMP:17166"/>
        <dbReference type="Rhea" id="RHEA-COMP:17167"/>
        <dbReference type="ChEBI" id="CHEBI:57856"/>
        <dbReference type="ChEBI" id="CHEBI:59789"/>
        <dbReference type="ChEBI" id="CHEBI:156461"/>
        <dbReference type="ChEBI" id="CHEBI:167617"/>
        <dbReference type="EC" id="2.1.1.56"/>
    </reaction>
</comment>
<evidence type="ECO:0000256" key="1">
    <source>
        <dbReference type="ARBA" id="ARBA00004123"/>
    </source>
</evidence>
<feature type="site" description="mRNA cap binding" evidence="12">
    <location>
        <position position="93"/>
    </location>
</feature>
<feature type="binding site" evidence="11">
    <location>
        <position position="106"/>
    </location>
    <ligand>
        <name>S-adenosyl-L-methionine</name>
        <dbReference type="ChEBI" id="CHEBI:59789"/>
    </ligand>
</feature>
<evidence type="ECO:0000256" key="3">
    <source>
        <dbReference type="ARBA" id="ARBA00022603"/>
    </source>
</evidence>
<evidence type="ECO:0000256" key="12">
    <source>
        <dbReference type="PIRSR" id="PIRSR028762-2"/>
    </source>
</evidence>
<dbReference type="InterPro" id="IPR039753">
    <property type="entry name" value="RG7MT1"/>
</dbReference>
<dbReference type="GO" id="GO:0005634">
    <property type="term" value="C:nucleus"/>
    <property type="evidence" value="ECO:0007669"/>
    <property type="project" value="UniProtKB-SubCell"/>
</dbReference>
<evidence type="ECO:0000313" key="15">
    <source>
        <dbReference type="Proteomes" id="UP001519460"/>
    </source>
</evidence>
<keyword evidence="6" id="KW-0949">S-adenosyl-L-methionine</keyword>
<evidence type="ECO:0000256" key="6">
    <source>
        <dbReference type="ARBA" id="ARBA00022691"/>
    </source>
</evidence>
<dbReference type="PANTHER" id="PTHR12189">
    <property type="entry name" value="MRNA GUANINE-7- METHYLTRANSFERASE"/>
    <property type="match status" value="1"/>
</dbReference>
<feature type="site" description="mRNA cap binding" evidence="12">
    <location>
        <position position="171"/>
    </location>
</feature>
<dbReference type="EMBL" id="JACVVK020000053">
    <property type="protein sequence ID" value="KAK7498088.1"/>
    <property type="molecule type" value="Genomic_DNA"/>
</dbReference>
<dbReference type="InterPro" id="IPR029063">
    <property type="entry name" value="SAM-dependent_MTases_sf"/>
</dbReference>
<gene>
    <name evidence="14" type="ORF">BaRGS_00010676</name>
</gene>
<dbReference type="GO" id="GO:0004482">
    <property type="term" value="F:mRNA 5'-cap (guanine-N7-)-methyltransferase activity"/>
    <property type="evidence" value="ECO:0007669"/>
    <property type="project" value="UniProtKB-EC"/>
</dbReference>
<dbReference type="GO" id="GO:0003723">
    <property type="term" value="F:RNA binding"/>
    <property type="evidence" value="ECO:0007669"/>
    <property type="project" value="UniProtKB-KW"/>
</dbReference>
<dbReference type="PIRSF" id="PIRSF028762">
    <property type="entry name" value="ABD1"/>
    <property type="match status" value="1"/>
</dbReference>
<dbReference type="InterPro" id="IPR016899">
    <property type="entry name" value="mRNA_G-N7_MeTrfase_euk"/>
</dbReference>
<evidence type="ECO:0000256" key="10">
    <source>
        <dbReference type="ARBA" id="ARBA00044712"/>
    </source>
</evidence>
<keyword evidence="3" id="KW-0489">Methyltransferase</keyword>
<dbReference type="Proteomes" id="UP001519460">
    <property type="component" value="Unassembled WGS sequence"/>
</dbReference>
<dbReference type="Pfam" id="PF03291">
    <property type="entry name" value="mRNA_G-N7_MeTrfase"/>
    <property type="match status" value="1"/>
</dbReference>
<dbReference type="PROSITE" id="PS51562">
    <property type="entry name" value="RNA_CAP0_MT"/>
    <property type="match status" value="1"/>
</dbReference>
<name>A0ABD0LFQ4_9CAEN</name>
<evidence type="ECO:0000256" key="9">
    <source>
        <dbReference type="ARBA" id="ARBA00023242"/>
    </source>
</evidence>
<feature type="binding site" evidence="12">
    <location>
        <begin position="53"/>
        <end position="54"/>
    </location>
    <ligand>
        <name>mRNA</name>
        <dbReference type="ChEBI" id="CHEBI:33699"/>
    </ligand>
</feature>
<keyword evidence="15" id="KW-1185">Reference proteome</keyword>
<feature type="site" description="mRNA cap binding" evidence="12">
    <location>
        <position position="360"/>
    </location>
</feature>
<keyword evidence="9" id="KW-0539">Nucleus</keyword>
<comment type="subcellular location">
    <subcellularLocation>
        <location evidence="1">Nucleus</location>
    </subcellularLocation>
</comment>
<feature type="binding site" evidence="11">
    <location>
        <position position="167"/>
    </location>
    <ligand>
        <name>S-adenosyl-L-methionine</name>
        <dbReference type="ChEBI" id="CHEBI:59789"/>
    </ligand>
</feature>
<evidence type="ECO:0000256" key="11">
    <source>
        <dbReference type="PIRSR" id="PIRSR028762-1"/>
    </source>
</evidence>
<comment type="caution">
    <text evidence="14">The sequence shown here is derived from an EMBL/GenBank/DDBJ whole genome shotgun (WGS) entry which is preliminary data.</text>
</comment>
<feature type="site" description="mRNA cap binding" evidence="12">
    <location>
        <position position="118"/>
    </location>
</feature>
<keyword evidence="4" id="KW-0507">mRNA processing</keyword>
<dbReference type="CDD" id="cd02440">
    <property type="entry name" value="AdoMet_MTases"/>
    <property type="match status" value="1"/>
</dbReference>
<protein>
    <recommendedName>
        <fullName evidence="2">mRNA (guanine-N(7))-methyltransferase</fullName>
        <ecNumber evidence="2">2.1.1.56</ecNumber>
    </recommendedName>
</protein>
<sequence>DIHRKAIPDSSSNSTAMAEGDLTGTVANHYNQLQETGLEVRKQSRIFFLRNFNNWVKSVLIGETLQQIREGKNRDEPLTVLDLCSGKGGDLLKWKKGNIDHLVCVDIAATSVEQCESRYKDMRQRGGRGRDREKQYSAEFFVADCTKVRLKDKYKDPNMQFDLVSCQFSFHYSFESFPQALTMLRNAAECLKPGGYFIGTTPNAHELVRRLRDSEDNSFGNEVYRVTFEDCDKQNLPLFGAKYNFHLEGVVDCPEFLVYFPLLEKLAKDCGLRLVRKTRFDNFFQEFSGHKEYRTLLSKMQALEPYPANEGQELVGKVDVDYQHAAECYKSQCSNTEQQGRRPPKIGTLSQAEWDASTIYLVFVFQKETEASAAT</sequence>
<keyword evidence="5" id="KW-0808">Transferase</keyword>
<proteinExistence type="predicted"/>
<keyword evidence="8 12" id="KW-0506">mRNA capping</keyword>